<feature type="region of interest" description="Disordered" evidence="1">
    <location>
        <begin position="26"/>
        <end position="45"/>
    </location>
</feature>
<name>A0A0N8SRJ3_PSESX</name>
<proteinExistence type="predicted"/>
<dbReference type="Proteomes" id="UP000268096">
    <property type="component" value="Unassembled WGS sequence"/>
</dbReference>
<dbReference type="EMBL" id="RBTH01000405">
    <property type="protein sequence ID" value="RMT38166.1"/>
    <property type="molecule type" value="Genomic_DNA"/>
</dbReference>
<evidence type="ECO:0000313" key="2">
    <source>
        <dbReference type="EMBL" id="RMT38166.1"/>
    </source>
</evidence>
<sequence>MASTCNHRVFRPGLIASIRHREPALTANKPASSHFDLQSSATDQD</sequence>
<gene>
    <name evidence="2" type="ORF">ALP48_101318</name>
</gene>
<organism evidence="2 3">
    <name type="scientific">Pseudomonas syringae pv. solidagae</name>
    <dbReference type="NCBI Taxonomy" id="264458"/>
    <lineage>
        <taxon>Bacteria</taxon>
        <taxon>Pseudomonadati</taxon>
        <taxon>Pseudomonadota</taxon>
        <taxon>Gammaproteobacteria</taxon>
        <taxon>Pseudomonadales</taxon>
        <taxon>Pseudomonadaceae</taxon>
        <taxon>Pseudomonas</taxon>
        <taxon>Pseudomonas syringae</taxon>
    </lineage>
</organism>
<reference evidence="2 3" key="1">
    <citation type="submission" date="2018-08" db="EMBL/GenBank/DDBJ databases">
        <title>Recombination of ecologically and evolutionarily significant loci maintains genetic cohesion in the Pseudomonas syringae species complex.</title>
        <authorList>
            <person name="Dillon M."/>
            <person name="Thakur S."/>
            <person name="Almeida R.N.D."/>
            <person name="Weir B.S."/>
            <person name="Guttman D.S."/>
        </authorList>
    </citation>
    <scope>NUCLEOTIDE SEQUENCE [LARGE SCALE GENOMIC DNA]</scope>
    <source>
        <strain evidence="2 3">ICMP 16926</strain>
    </source>
</reference>
<accession>A0A0N8SRJ3</accession>
<comment type="caution">
    <text evidence="2">The sequence shown here is derived from an EMBL/GenBank/DDBJ whole genome shotgun (WGS) entry which is preliminary data.</text>
</comment>
<evidence type="ECO:0000313" key="3">
    <source>
        <dbReference type="Proteomes" id="UP000268096"/>
    </source>
</evidence>
<evidence type="ECO:0000256" key="1">
    <source>
        <dbReference type="SAM" id="MobiDB-lite"/>
    </source>
</evidence>
<protein>
    <submittedName>
        <fullName evidence="2">Uncharacterized protein</fullName>
    </submittedName>
</protein>
<feature type="compositionally biased region" description="Polar residues" evidence="1">
    <location>
        <begin position="29"/>
        <end position="45"/>
    </location>
</feature>
<dbReference type="AlphaFoldDB" id="A0A0N8SRJ3"/>